<evidence type="ECO:0000313" key="1">
    <source>
        <dbReference type="EMBL" id="KAJ4436677.1"/>
    </source>
</evidence>
<keyword evidence="2" id="KW-1185">Reference proteome</keyword>
<proteinExistence type="predicted"/>
<protein>
    <submittedName>
        <fullName evidence="1">Uncharacterized protein</fullName>
    </submittedName>
</protein>
<comment type="caution">
    <text evidence="1">The sequence shown here is derived from an EMBL/GenBank/DDBJ whole genome shotgun (WGS) entry which is preliminary data.</text>
</comment>
<name>A0ABQ8SR56_PERAM</name>
<evidence type="ECO:0000313" key="2">
    <source>
        <dbReference type="Proteomes" id="UP001148838"/>
    </source>
</evidence>
<accession>A0ABQ8SR56</accession>
<gene>
    <name evidence="1" type="ORF">ANN_16808</name>
</gene>
<feature type="non-terminal residue" evidence="1">
    <location>
        <position position="1"/>
    </location>
</feature>
<sequence>NVVVYVSNDNFAAQAYATAVNQHNVSASYPQQQSQQNGATAATFAPSTQSVAPLGAPIKNLKPPLIKTQDFPTSNGLIGNVSLPQQASFYASTNTPGGIVQTNGFHHGHGSNVINNIAYSSNNVGHSGAILNQGFGSGTSVKGLVNLGGHPGIGQQQAVCPNSIELPSAVIGSSNEQICNGYSVVPQPSQAIVQQQQQQQRVAVSCAQTFFSGPDQKNNAHNEAGGNSSSASQALATTNFITTTQVWGAGRGNSANTRWCHITFSTTARKYRVGDGSPPNAAALNNNNMIQQANQPVATSVPVQPVVPTITVPFGWKRLHINGAIVYIRSVRGFVTLAWHALLLLNR</sequence>
<reference evidence="1 2" key="1">
    <citation type="journal article" date="2022" name="Allergy">
        <title>Genome assembly and annotation of Periplaneta americana reveal a comprehensive cockroach allergen profile.</title>
        <authorList>
            <person name="Wang L."/>
            <person name="Xiong Q."/>
            <person name="Saelim N."/>
            <person name="Wang L."/>
            <person name="Nong W."/>
            <person name="Wan A.T."/>
            <person name="Shi M."/>
            <person name="Liu X."/>
            <person name="Cao Q."/>
            <person name="Hui J.H.L."/>
            <person name="Sookrung N."/>
            <person name="Leung T.F."/>
            <person name="Tungtrongchitr A."/>
            <person name="Tsui S.K.W."/>
        </authorList>
    </citation>
    <scope>NUCLEOTIDE SEQUENCE [LARGE SCALE GENOMIC DNA]</scope>
    <source>
        <strain evidence="1">PWHHKU_190912</strain>
    </source>
</reference>
<dbReference type="EMBL" id="JAJSOF020000021">
    <property type="protein sequence ID" value="KAJ4436677.1"/>
    <property type="molecule type" value="Genomic_DNA"/>
</dbReference>
<dbReference type="Proteomes" id="UP001148838">
    <property type="component" value="Unassembled WGS sequence"/>
</dbReference>
<organism evidence="1 2">
    <name type="scientific">Periplaneta americana</name>
    <name type="common">American cockroach</name>
    <name type="synonym">Blatta americana</name>
    <dbReference type="NCBI Taxonomy" id="6978"/>
    <lineage>
        <taxon>Eukaryota</taxon>
        <taxon>Metazoa</taxon>
        <taxon>Ecdysozoa</taxon>
        <taxon>Arthropoda</taxon>
        <taxon>Hexapoda</taxon>
        <taxon>Insecta</taxon>
        <taxon>Pterygota</taxon>
        <taxon>Neoptera</taxon>
        <taxon>Polyneoptera</taxon>
        <taxon>Dictyoptera</taxon>
        <taxon>Blattodea</taxon>
        <taxon>Blattoidea</taxon>
        <taxon>Blattidae</taxon>
        <taxon>Blattinae</taxon>
        <taxon>Periplaneta</taxon>
    </lineage>
</organism>